<name>L9WAU9_9EURY</name>
<dbReference type="RefSeq" id="WP_008160903.1">
    <property type="nucleotide sequence ID" value="NZ_AOHX01000029.1"/>
</dbReference>
<dbReference type="PATRIC" id="fig|1230460.4.peg.1190"/>
<dbReference type="EMBL" id="AOHX01000029">
    <property type="protein sequence ID" value="ELY46610.1"/>
    <property type="molecule type" value="Genomic_DNA"/>
</dbReference>
<dbReference type="OrthoDB" id="378892at2157"/>
<organism evidence="2 3">
    <name type="scientific">Natronorubrum sulfidifaciens JCM 14089</name>
    <dbReference type="NCBI Taxonomy" id="1230460"/>
    <lineage>
        <taxon>Archaea</taxon>
        <taxon>Methanobacteriati</taxon>
        <taxon>Methanobacteriota</taxon>
        <taxon>Stenosarchaea group</taxon>
        <taxon>Halobacteria</taxon>
        <taxon>Halobacteriales</taxon>
        <taxon>Natrialbaceae</taxon>
        <taxon>Natronorubrum</taxon>
    </lineage>
</organism>
<dbReference type="AlphaFoldDB" id="L9WAU9"/>
<evidence type="ECO:0000313" key="3">
    <source>
        <dbReference type="Proteomes" id="UP000011661"/>
    </source>
</evidence>
<reference evidence="2 3" key="1">
    <citation type="journal article" date="2014" name="PLoS Genet.">
        <title>Phylogenetically driven sequencing of extremely halophilic archaea reveals strategies for static and dynamic osmo-response.</title>
        <authorList>
            <person name="Becker E.A."/>
            <person name="Seitzer P.M."/>
            <person name="Tritt A."/>
            <person name="Larsen D."/>
            <person name="Krusor M."/>
            <person name="Yao A.I."/>
            <person name="Wu D."/>
            <person name="Madern D."/>
            <person name="Eisen J.A."/>
            <person name="Darling A.E."/>
            <person name="Facciotti M.T."/>
        </authorList>
    </citation>
    <scope>NUCLEOTIDE SEQUENCE [LARGE SCALE GENOMIC DNA]</scope>
    <source>
        <strain evidence="2 3">JCM 14089</strain>
    </source>
</reference>
<gene>
    <name evidence="2" type="ORF">C495_05868</name>
</gene>
<keyword evidence="3" id="KW-1185">Reference proteome</keyword>
<dbReference type="Proteomes" id="UP000011661">
    <property type="component" value="Unassembled WGS sequence"/>
</dbReference>
<keyword evidence="1" id="KW-0812">Transmembrane</keyword>
<keyword evidence="1" id="KW-0472">Membrane</keyword>
<dbReference type="STRING" id="1230460.C495_05868"/>
<keyword evidence="1" id="KW-1133">Transmembrane helix</keyword>
<feature type="transmembrane region" description="Helical" evidence="1">
    <location>
        <begin position="20"/>
        <end position="42"/>
    </location>
</feature>
<sequence>MIELLRTRRIEDPKHTLFPFALAIVVAVLGAFVYLELVGLLLEVAS</sequence>
<evidence type="ECO:0000313" key="2">
    <source>
        <dbReference type="EMBL" id="ELY46610.1"/>
    </source>
</evidence>
<comment type="caution">
    <text evidence="2">The sequence shown here is derived from an EMBL/GenBank/DDBJ whole genome shotgun (WGS) entry which is preliminary data.</text>
</comment>
<accession>L9WAU9</accession>
<evidence type="ECO:0000256" key="1">
    <source>
        <dbReference type="SAM" id="Phobius"/>
    </source>
</evidence>
<protein>
    <submittedName>
        <fullName evidence="2">Uncharacterized protein</fullName>
    </submittedName>
</protein>
<proteinExistence type="predicted"/>